<evidence type="ECO:0000313" key="6">
    <source>
        <dbReference type="EMBL" id="NYG35695.1"/>
    </source>
</evidence>
<dbReference type="SMART" id="SM00346">
    <property type="entry name" value="HTH_ICLR"/>
    <property type="match status" value="1"/>
</dbReference>
<evidence type="ECO:0000259" key="4">
    <source>
        <dbReference type="PROSITE" id="PS51077"/>
    </source>
</evidence>
<dbReference type="GO" id="GO:0045892">
    <property type="term" value="P:negative regulation of DNA-templated transcription"/>
    <property type="evidence" value="ECO:0007669"/>
    <property type="project" value="TreeGrafter"/>
</dbReference>
<dbReference type="InterPro" id="IPR036390">
    <property type="entry name" value="WH_DNA-bd_sf"/>
</dbReference>
<keyword evidence="1" id="KW-0805">Transcription regulation</keyword>
<dbReference type="RefSeq" id="WP_179461324.1">
    <property type="nucleotide sequence ID" value="NZ_JACBZX010000001.1"/>
</dbReference>
<dbReference type="EMBL" id="JACBZX010000001">
    <property type="protein sequence ID" value="NYG35695.1"/>
    <property type="molecule type" value="Genomic_DNA"/>
</dbReference>
<dbReference type="InterPro" id="IPR036388">
    <property type="entry name" value="WH-like_DNA-bd_sf"/>
</dbReference>
<evidence type="ECO:0000313" key="7">
    <source>
        <dbReference type="Proteomes" id="UP000592181"/>
    </source>
</evidence>
<evidence type="ECO:0000259" key="5">
    <source>
        <dbReference type="PROSITE" id="PS51078"/>
    </source>
</evidence>
<keyword evidence="3" id="KW-0804">Transcription</keyword>
<dbReference type="GO" id="GO:0003700">
    <property type="term" value="F:DNA-binding transcription factor activity"/>
    <property type="evidence" value="ECO:0007669"/>
    <property type="project" value="TreeGrafter"/>
</dbReference>
<dbReference type="InterPro" id="IPR029016">
    <property type="entry name" value="GAF-like_dom_sf"/>
</dbReference>
<reference evidence="6 7" key="1">
    <citation type="submission" date="2020-07" db="EMBL/GenBank/DDBJ databases">
        <title>Sequencing the genomes of 1000 actinobacteria strains.</title>
        <authorList>
            <person name="Klenk H.-P."/>
        </authorList>
    </citation>
    <scope>NUCLEOTIDE SEQUENCE [LARGE SCALE GENOMIC DNA]</scope>
    <source>
        <strain evidence="6 7">DSM 24723</strain>
    </source>
</reference>
<dbReference type="PANTHER" id="PTHR30136">
    <property type="entry name" value="HELIX-TURN-HELIX TRANSCRIPTIONAL REGULATOR, ICLR FAMILY"/>
    <property type="match status" value="1"/>
</dbReference>
<dbReference type="InterPro" id="IPR005471">
    <property type="entry name" value="Tscrpt_reg_IclR_N"/>
</dbReference>
<gene>
    <name evidence="6" type="ORF">BJY28_000164</name>
</gene>
<dbReference type="PANTHER" id="PTHR30136:SF24">
    <property type="entry name" value="HTH-TYPE TRANSCRIPTIONAL REPRESSOR ALLR"/>
    <property type="match status" value="1"/>
</dbReference>
<dbReference type="Pfam" id="PF01614">
    <property type="entry name" value="IclR_C"/>
    <property type="match status" value="1"/>
</dbReference>
<dbReference type="GO" id="GO:0003677">
    <property type="term" value="F:DNA binding"/>
    <property type="evidence" value="ECO:0007669"/>
    <property type="project" value="UniProtKB-KW"/>
</dbReference>
<keyword evidence="7" id="KW-1185">Reference proteome</keyword>
<evidence type="ECO:0000256" key="3">
    <source>
        <dbReference type="ARBA" id="ARBA00023163"/>
    </source>
</evidence>
<feature type="domain" description="IclR-ED" evidence="5">
    <location>
        <begin position="66"/>
        <end position="246"/>
    </location>
</feature>
<dbReference type="InterPro" id="IPR014757">
    <property type="entry name" value="Tscrpt_reg_IclR_C"/>
</dbReference>
<organism evidence="6 7">
    <name type="scientific">Janibacter alkaliphilus</name>
    <dbReference type="NCBI Taxonomy" id="1069963"/>
    <lineage>
        <taxon>Bacteria</taxon>
        <taxon>Bacillati</taxon>
        <taxon>Actinomycetota</taxon>
        <taxon>Actinomycetes</taxon>
        <taxon>Micrococcales</taxon>
        <taxon>Intrasporangiaceae</taxon>
        <taxon>Janibacter</taxon>
    </lineage>
</organism>
<dbReference type="AlphaFoldDB" id="A0A852XB35"/>
<evidence type="ECO:0000256" key="1">
    <source>
        <dbReference type="ARBA" id="ARBA00023015"/>
    </source>
</evidence>
<dbReference type="Gene3D" id="1.10.10.10">
    <property type="entry name" value="Winged helix-like DNA-binding domain superfamily/Winged helix DNA-binding domain"/>
    <property type="match status" value="1"/>
</dbReference>
<feature type="domain" description="HTH iclR-type" evidence="4">
    <location>
        <begin position="3"/>
        <end position="65"/>
    </location>
</feature>
<dbReference type="InterPro" id="IPR050707">
    <property type="entry name" value="HTH_MetabolicPath_Reg"/>
</dbReference>
<dbReference type="Proteomes" id="UP000592181">
    <property type="component" value="Unassembled WGS sequence"/>
</dbReference>
<dbReference type="PROSITE" id="PS51078">
    <property type="entry name" value="ICLR_ED"/>
    <property type="match status" value="1"/>
</dbReference>
<sequence length="246" mass="25954">MATTSVQNAFLVLEAVADLQPAGLTAVARAVGLPKSTTQRMLLTLAEVGWLRATDDSPTRWVLTYRALRVAGQVDGRHGLRETALPEMSALQHATTETVHLTAPDGDHLVLLERLDTPHHLRAFLPLGERIPYHASATGQAYLAASTDLVVDRLTARPLDARTSGTITDPVLLRARLEEIRERGWSINVGGLSSGITALGAAIVGHDGLPLGAVSVSGPSSRITADRFADLGTAVARSAARISAGL</sequence>
<proteinExistence type="predicted"/>
<comment type="caution">
    <text evidence="6">The sequence shown here is derived from an EMBL/GenBank/DDBJ whole genome shotgun (WGS) entry which is preliminary data.</text>
</comment>
<name>A0A852XB35_9MICO</name>
<accession>A0A852XB35</accession>
<evidence type="ECO:0000256" key="2">
    <source>
        <dbReference type="ARBA" id="ARBA00023125"/>
    </source>
</evidence>
<dbReference type="Gene3D" id="3.30.450.40">
    <property type="match status" value="1"/>
</dbReference>
<dbReference type="PROSITE" id="PS51077">
    <property type="entry name" value="HTH_ICLR"/>
    <property type="match status" value="1"/>
</dbReference>
<protein>
    <submittedName>
        <fullName evidence="6">IclR family acetate operon transcriptional repressor</fullName>
    </submittedName>
</protein>
<keyword evidence="2" id="KW-0238">DNA-binding</keyword>
<dbReference type="SUPFAM" id="SSF46785">
    <property type="entry name" value="Winged helix' DNA-binding domain"/>
    <property type="match status" value="1"/>
</dbReference>
<dbReference type="SUPFAM" id="SSF55781">
    <property type="entry name" value="GAF domain-like"/>
    <property type="match status" value="1"/>
</dbReference>
<dbReference type="Pfam" id="PF09339">
    <property type="entry name" value="HTH_IclR"/>
    <property type="match status" value="1"/>
</dbReference>